<dbReference type="EMBL" id="BSNK01000001">
    <property type="protein sequence ID" value="GLQ22497.1"/>
    <property type="molecule type" value="Genomic_DNA"/>
</dbReference>
<keyword evidence="2" id="KW-0378">Hydrolase</keyword>
<dbReference type="GO" id="GO:0016787">
    <property type="term" value="F:hydrolase activity"/>
    <property type="evidence" value="ECO:0007669"/>
    <property type="project" value="UniProtKB-KW"/>
</dbReference>
<reference evidence="2" key="1">
    <citation type="journal article" date="2014" name="Int. J. Syst. Evol. Microbiol.">
        <title>Complete genome of a new Firmicutes species belonging to the dominant human colonic microbiota ('Ruminococcus bicirculans') reveals two chromosomes and a selective capacity to utilize plant glucans.</title>
        <authorList>
            <consortium name="NISC Comparative Sequencing Program"/>
            <person name="Wegmann U."/>
            <person name="Louis P."/>
            <person name="Goesmann A."/>
            <person name="Henrissat B."/>
            <person name="Duncan S.H."/>
            <person name="Flint H.J."/>
        </authorList>
    </citation>
    <scope>NUCLEOTIDE SEQUENCE</scope>
    <source>
        <strain evidence="2">NBRC 108219</strain>
    </source>
</reference>
<protein>
    <submittedName>
        <fullName evidence="2">Serine hydrolase</fullName>
    </submittedName>
</protein>
<evidence type="ECO:0000313" key="2">
    <source>
        <dbReference type="EMBL" id="GLQ22497.1"/>
    </source>
</evidence>
<organism evidence="2 3">
    <name type="scientific">Algimonas ampicilliniresistens</name>
    <dbReference type="NCBI Taxonomy" id="1298735"/>
    <lineage>
        <taxon>Bacteria</taxon>
        <taxon>Pseudomonadati</taxon>
        <taxon>Pseudomonadota</taxon>
        <taxon>Alphaproteobacteria</taxon>
        <taxon>Maricaulales</taxon>
        <taxon>Robiginitomaculaceae</taxon>
        <taxon>Algimonas</taxon>
    </lineage>
</organism>
<dbReference type="Gene3D" id="3.40.710.10">
    <property type="entry name" value="DD-peptidase/beta-lactamase superfamily"/>
    <property type="match status" value="1"/>
</dbReference>
<reference evidence="2" key="2">
    <citation type="submission" date="2023-01" db="EMBL/GenBank/DDBJ databases">
        <title>Draft genome sequence of Algimonas ampicilliniresistens strain NBRC 108219.</title>
        <authorList>
            <person name="Sun Q."/>
            <person name="Mori K."/>
        </authorList>
    </citation>
    <scope>NUCLEOTIDE SEQUENCE</scope>
    <source>
        <strain evidence="2">NBRC 108219</strain>
    </source>
</reference>
<dbReference type="Pfam" id="PF00144">
    <property type="entry name" value="Beta-lactamase"/>
    <property type="match status" value="1"/>
</dbReference>
<sequence length="402" mass="43982">MFPSDATNAKTRTTVEGYTKPQFEAVRRAFQENFDERNELGGACCVYFQGEKVVDLWGGIRYPESGSPWKRDTMALVFSLTKGISAMTVAVAHSRGWLDYDARVADYWPEFAQSGKANITVRQLLSHQAGLHAFHEKIDREVIADPDRLAAIMARETPKWRPGTRNAYHFLSLGFYESELLRRVDPDHRTLGQIFREDIAVPLELDFHIGLPEGIPNARLAPLSMAGFVKSLLGYPLPMVLAMMKPWSASFKACIVNPGAGVMIDKERIYSRALEVPSGGGIGTARAIAKLYSVFATDGAELDLKPKTLSALKAQASPPTRGFFDEVLRDEAHYSLGFMKPFDGFSFGHPSAFGAPGAGGSLGYADPDIGLGYGYITNRIGLGVDPDPRDIALRDAIASASI</sequence>
<gene>
    <name evidence="2" type="ORF">GCM10007853_03710</name>
</gene>
<dbReference type="InterPro" id="IPR012338">
    <property type="entry name" value="Beta-lactam/transpept-like"/>
</dbReference>
<dbReference type="PANTHER" id="PTHR43319">
    <property type="entry name" value="BETA-LACTAMASE-RELATED"/>
    <property type="match status" value="1"/>
</dbReference>
<proteinExistence type="predicted"/>
<evidence type="ECO:0000313" key="3">
    <source>
        <dbReference type="Proteomes" id="UP001161391"/>
    </source>
</evidence>
<comment type="caution">
    <text evidence="2">The sequence shown here is derived from an EMBL/GenBank/DDBJ whole genome shotgun (WGS) entry which is preliminary data.</text>
</comment>
<dbReference type="SUPFAM" id="SSF56601">
    <property type="entry name" value="beta-lactamase/transpeptidase-like"/>
    <property type="match status" value="1"/>
</dbReference>
<feature type="domain" description="Beta-lactamase-related" evidence="1">
    <location>
        <begin position="27"/>
        <end position="394"/>
    </location>
</feature>
<dbReference type="PANTHER" id="PTHR43319:SF3">
    <property type="entry name" value="BETA-LACTAMASE-RELATED DOMAIN-CONTAINING PROTEIN"/>
    <property type="match status" value="1"/>
</dbReference>
<dbReference type="RefSeq" id="WP_284386925.1">
    <property type="nucleotide sequence ID" value="NZ_BSNK01000001.1"/>
</dbReference>
<dbReference type="InterPro" id="IPR001466">
    <property type="entry name" value="Beta-lactam-related"/>
</dbReference>
<keyword evidence="3" id="KW-1185">Reference proteome</keyword>
<dbReference type="Proteomes" id="UP001161391">
    <property type="component" value="Unassembled WGS sequence"/>
</dbReference>
<dbReference type="InterPro" id="IPR052907">
    <property type="entry name" value="Beta-lactamase/esterase"/>
</dbReference>
<evidence type="ECO:0000259" key="1">
    <source>
        <dbReference type="Pfam" id="PF00144"/>
    </source>
</evidence>
<accession>A0ABQ5V5Y4</accession>
<name>A0ABQ5V5Y4_9PROT</name>